<feature type="transmembrane region" description="Helical" evidence="1">
    <location>
        <begin position="59"/>
        <end position="79"/>
    </location>
</feature>
<name>A0A329LQD0_9BACL</name>
<dbReference type="OrthoDB" id="156858at2"/>
<organism evidence="2 3">
    <name type="scientific">Paenibacillus contaminans</name>
    <dbReference type="NCBI Taxonomy" id="450362"/>
    <lineage>
        <taxon>Bacteria</taxon>
        <taxon>Bacillati</taxon>
        <taxon>Bacillota</taxon>
        <taxon>Bacilli</taxon>
        <taxon>Bacillales</taxon>
        <taxon>Paenibacillaceae</taxon>
        <taxon>Paenibacillus</taxon>
    </lineage>
</organism>
<feature type="transmembrane region" description="Helical" evidence="1">
    <location>
        <begin position="86"/>
        <end position="110"/>
    </location>
</feature>
<proteinExistence type="predicted"/>
<feature type="transmembrane region" description="Helical" evidence="1">
    <location>
        <begin position="12"/>
        <end position="39"/>
    </location>
</feature>
<keyword evidence="1" id="KW-0472">Membrane</keyword>
<dbReference type="RefSeq" id="WP_113036577.1">
    <property type="nucleotide sequence ID" value="NZ_QMFB01000050.1"/>
</dbReference>
<evidence type="ECO:0000256" key="1">
    <source>
        <dbReference type="SAM" id="Phobius"/>
    </source>
</evidence>
<feature type="transmembrane region" description="Helical" evidence="1">
    <location>
        <begin position="136"/>
        <end position="158"/>
    </location>
</feature>
<dbReference type="EMBL" id="QMFB01000050">
    <property type="protein sequence ID" value="RAV09410.1"/>
    <property type="molecule type" value="Genomic_DNA"/>
</dbReference>
<protein>
    <recommendedName>
        <fullName evidence="4">DUF2269 domain-containing protein</fullName>
    </recommendedName>
</protein>
<gene>
    <name evidence="2" type="ORF">DQG23_39635</name>
</gene>
<reference evidence="2 3" key="1">
    <citation type="journal article" date="2009" name="Int. J. Syst. Evol. Microbiol.">
        <title>Paenibacillus contaminans sp. nov., isolated from a contaminated laboratory plate.</title>
        <authorList>
            <person name="Chou J.H."/>
            <person name="Lee J.H."/>
            <person name="Lin M.C."/>
            <person name="Chang P.S."/>
            <person name="Arun A.B."/>
            <person name="Young C.C."/>
            <person name="Chen W.M."/>
        </authorList>
    </citation>
    <scope>NUCLEOTIDE SEQUENCE [LARGE SCALE GENOMIC DNA]</scope>
    <source>
        <strain evidence="2 3">CKOBP-6</strain>
    </source>
</reference>
<accession>A0A329LQD0</accession>
<dbReference type="AlphaFoldDB" id="A0A329LQD0"/>
<evidence type="ECO:0000313" key="2">
    <source>
        <dbReference type="EMBL" id="RAV09410.1"/>
    </source>
</evidence>
<dbReference type="Proteomes" id="UP000250369">
    <property type="component" value="Unassembled WGS sequence"/>
</dbReference>
<keyword evidence="3" id="KW-1185">Reference proteome</keyword>
<evidence type="ECO:0000313" key="3">
    <source>
        <dbReference type="Proteomes" id="UP000250369"/>
    </source>
</evidence>
<sequence length="168" mass="18273">MKRLTITQKKWLLSAHILFSAIMFGVMIAFLILSITAAATKDESILEACYTGMLILAKTSVRASTIGTVATGIALSLMTHWGLLKYYWIIAKEALTLVSIGLGVVGIYIWTSRAADFVAAEGIGAMQSADFLSNRFYLTAGIVLQIVSLGAMFVFSVFKPWGQRKPAK</sequence>
<keyword evidence="1" id="KW-1133">Transmembrane helix</keyword>
<keyword evidence="1" id="KW-0812">Transmembrane</keyword>
<evidence type="ECO:0008006" key="4">
    <source>
        <dbReference type="Google" id="ProtNLM"/>
    </source>
</evidence>
<comment type="caution">
    <text evidence="2">The sequence shown here is derived from an EMBL/GenBank/DDBJ whole genome shotgun (WGS) entry which is preliminary data.</text>
</comment>